<organism evidence="1 2">
    <name type="scientific">Moniliophthora roreri</name>
    <name type="common">Frosty pod rot fungus</name>
    <name type="synonym">Monilia roreri</name>
    <dbReference type="NCBI Taxonomy" id="221103"/>
    <lineage>
        <taxon>Eukaryota</taxon>
        <taxon>Fungi</taxon>
        <taxon>Dikarya</taxon>
        <taxon>Basidiomycota</taxon>
        <taxon>Agaricomycotina</taxon>
        <taxon>Agaricomycetes</taxon>
        <taxon>Agaricomycetidae</taxon>
        <taxon>Agaricales</taxon>
        <taxon>Marasmiineae</taxon>
        <taxon>Marasmiaceae</taxon>
        <taxon>Moniliophthora</taxon>
    </lineage>
</organism>
<accession>A0A0W0G0M2</accession>
<evidence type="ECO:0000313" key="2">
    <source>
        <dbReference type="Proteomes" id="UP000054988"/>
    </source>
</evidence>
<dbReference type="EMBL" id="LATX01001381">
    <property type="protein sequence ID" value="KTB42116.1"/>
    <property type="molecule type" value="Genomic_DNA"/>
</dbReference>
<reference evidence="1 2" key="1">
    <citation type="submission" date="2015-12" db="EMBL/GenBank/DDBJ databases">
        <title>Draft genome sequence of Moniliophthora roreri, the causal agent of frosty pod rot of cacao.</title>
        <authorList>
            <person name="Aime M.C."/>
            <person name="Diaz-Valderrama J.R."/>
            <person name="Kijpornyongpan T."/>
            <person name="Phillips-Mora W."/>
        </authorList>
    </citation>
    <scope>NUCLEOTIDE SEQUENCE [LARGE SCALE GENOMIC DNA]</scope>
    <source>
        <strain evidence="1 2">MCA 2952</strain>
    </source>
</reference>
<proteinExistence type="predicted"/>
<protein>
    <submittedName>
        <fullName evidence="1">Uncharacterized protein</fullName>
    </submittedName>
</protein>
<evidence type="ECO:0000313" key="1">
    <source>
        <dbReference type="EMBL" id="KTB42116.1"/>
    </source>
</evidence>
<name>A0A0W0G0M2_MONRR</name>
<dbReference type="Proteomes" id="UP000054988">
    <property type="component" value="Unassembled WGS sequence"/>
</dbReference>
<dbReference type="AlphaFoldDB" id="A0A0W0G0M2"/>
<comment type="caution">
    <text evidence="1">The sequence shown here is derived from an EMBL/GenBank/DDBJ whole genome shotgun (WGS) entry which is preliminary data.</text>
</comment>
<gene>
    <name evidence="1" type="ORF">WG66_5303</name>
</gene>
<sequence>MYGRGPGGDRYSWVPTQAPLDSDFDAVTYTNYTGFEKLDEDDEVRELREEEVVGGIPEAGFGAVNGLAGGGRESEYWVQSPAGPAS</sequence>